<sequence>MPLHSKRSTLTPPLSPTPLSLSTLSTPLSTPRLNSSTKYHARLFEGMPVRDVITWTEMVTTYMEFGLVNLALKVFDEMLEKNFVSYNMVLARFYRNEQGFEVMRLFVRIVDEGLELTNFSLTSVVDACGLLGDYKVNKQVHGFAVKFGFGSNGYVEAALLDMYTRCGRMVDAEKIFLRWVLEEFSFVVWTTMICGYARNGQSEEVIYLFHVGRSDGKVIMDEVATASMLGLCGTIGHLDMVS</sequence>
<dbReference type="KEGG" id="gmx:102659807"/>
<feature type="repeat" description="PPR" evidence="2">
    <location>
        <begin position="51"/>
        <end position="85"/>
    </location>
</feature>
<feature type="region of interest" description="Disordered" evidence="3">
    <location>
        <begin position="1"/>
        <end position="32"/>
    </location>
</feature>
<dbReference type="SMR" id="K7K2X4"/>
<dbReference type="Gene3D" id="1.25.40.10">
    <property type="entry name" value="Tetratricopeptide repeat domain"/>
    <property type="match status" value="2"/>
</dbReference>
<dbReference type="Proteomes" id="UP000008827">
    <property type="component" value="Chromosome 1"/>
</dbReference>
<dbReference type="GO" id="GO:0009451">
    <property type="term" value="P:RNA modification"/>
    <property type="evidence" value="ECO:0007669"/>
    <property type="project" value="InterPro"/>
</dbReference>
<evidence type="ECO:0000313" key="5">
    <source>
        <dbReference type="EnsemblPlants" id="KRH75653"/>
    </source>
</evidence>
<name>K7K2X4_SOYBN</name>
<dbReference type="GO" id="GO:0003723">
    <property type="term" value="F:RNA binding"/>
    <property type="evidence" value="ECO:0007669"/>
    <property type="project" value="InterPro"/>
</dbReference>
<accession>K7K2X4</accession>
<dbReference type="eggNOG" id="KOG4197">
    <property type="taxonomic scope" value="Eukaryota"/>
</dbReference>
<evidence type="ECO:0000256" key="2">
    <source>
        <dbReference type="PROSITE-ProRule" id="PRU00708"/>
    </source>
</evidence>
<dbReference type="InterPro" id="IPR011990">
    <property type="entry name" value="TPR-like_helical_dom_sf"/>
</dbReference>
<feature type="compositionally biased region" description="Low complexity" evidence="3">
    <location>
        <begin position="8"/>
        <end position="31"/>
    </location>
</feature>
<gene>
    <name evidence="5" type="primary">LOC102659807</name>
    <name evidence="4" type="ORF">GLYMA_01G099200</name>
</gene>
<organism evidence="4">
    <name type="scientific">Glycine max</name>
    <name type="common">Soybean</name>
    <name type="synonym">Glycine hispida</name>
    <dbReference type="NCBI Taxonomy" id="3847"/>
    <lineage>
        <taxon>Eukaryota</taxon>
        <taxon>Viridiplantae</taxon>
        <taxon>Streptophyta</taxon>
        <taxon>Embryophyta</taxon>
        <taxon>Tracheophyta</taxon>
        <taxon>Spermatophyta</taxon>
        <taxon>Magnoliopsida</taxon>
        <taxon>eudicotyledons</taxon>
        <taxon>Gunneridae</taxon>
        <taxon>Pentapetalae</taxon>
        <taxon>rosids</taxon>
        <taxon>fabids</taxon>
        <taxon>Fabales</taxon>
        <taxon>Fabaceae</taxon>
        <taxon>Papilionoideae</taxon>
        <taxon>50 kb inversion clade</taxon>
        <taxon>NPAAA clade</taxon>
        <taxon>indigoferoid/millettioid clade</taxon>
        <taxon>Phaseoleae</taxon>
        <taxon>Glycine</taxon>
        <taxon>Glycine subgen. Soja</taxon>
    </lineage>
</organism>
<dbReference type="PANTHER" id="PTHR47926">
    <property type="entry name" value="PENTATRICOPEPTIDE REPEAT-CONTAINING PROTEIN"/>
    <property type="match status" value="1"/>
</dbReference>
<proteinExistence type="predicted"/>
<dbReference type="STRING" id="3847.K7K2X4"/>
<dbReference type="HOGENOM" id="CLU_1148933_0_0_1"/>
<reference evidence="5" key="2">
    <citation type="submission" date="2018-02" db="UniProtKB">
        <authorList>
            <consortium name="EnsemblPlants"/>
        </authorList>
    </citation>
    <scope>IDENTIFICATION</scope>
    <source>
        <strain evidence="5">Williams 82</strain>
    </source>
</reference>
<reference evidence="4 5" key="1">
    <citation type="journal article" date="2010" name="Nature">
        <title>Genome sequence of the palaeopolyploid soybean.</title>
        <authorList>
            <person name="Schmutz J."/>
            <person name="Cannon S.B."/>
            <person name="Schlueter J."/>
            <person name="Ma J."/>
            <person name="Mitros T."/>
            <person name="Nelson W."/>
            <person name="Hyten D.L."/>
            <person name="Song Q."/>
            <person name="Thelen J.J."/>
            <person name="Cheng J."/>
            <person name="Xu D."/>
            <person name="Hellsten U."/>
            <person name="May G.D."/>
            <person name="Yu Y."/>
            <person name="Sakurai T."/>
            <person name="Umezawa T."/>
            <person name="Bhattacharyya M.K."/>
            <person name="Sandhu D."/>
            <person name="Valliyodan B."/>
            <person name="Lindquist E."/>
            <person name="Peto M."/>
            <person name="Grant D."/>
            <person name="Shu S."/>
            <person name="Goodstein D."/>
            <person name="Barry K."/>
            <person name="Futrell-Griggs M."/>
            <person name="Abernathy B."/>
            <person name="Du J."/>
            <person name="Tian Z."/>
            <person name="Zhu L."/>
            <person name="Gill N."/>
            <person name="Joshi T."/>
            <person name="Libault M."/>
            <person name="Sethuraman A."/>
            <person name="Zhang X.-C."/>
            <person name="Shinozaki K."/>
            <person name="Nguyen H.T."/>
            <person name="Wing R.A."/>
            <person name="Cregan P."/>
            <person name="Specht J."/>
            <person name="Grimwood J."/>
            <person name="Rokhsar D."/>
            <person name="Stacey G."/>
            <person name="Shoemaker R.C."/>
            <person name="Jackson S.A."/>
        </authorList>
    </citation>
    <scope>NUCLEOTIDE SEQUENCE [LARGE SCALE GENOMIC DNA]</scope>
    <source>
        <strain evidence="5">cv. Williams 82</strain>
        <tissue evidence="4">Callus</tissue>
    </source>
</reference>
<evidence type="ECO:0000313" key="4">
    <source>
        <dbReference type="EMBL" id="KRH75653.1"/>
    </source>
</evidence>
<dbReference type="FunFam" id="1.25.40.10:FF:001564">
    <property type="entry name" value="Pentatricopeptide repeat-containing protein103"/>
    <property type="match status" value="1"/>
</dbReference>
<dbReference type="OrthoDB" id="745501at2759"/>
<dbReference type="PANTHER" id="PTHR47926:SF512">
    <property type="entry name" value="REPEAT (PPR) SUPERFAMILY PROTEIN, PUTATIVE-RELATED"/>
    <property type="match status" value="1"/>
</dbReference>
<protein>
    <recommendedName>
        <fullName evidence="7">Pentatricopeptide repeat-containing protein</fullName>
    </recommendedName>
</protein>
<evidence type="ECO:0008006" key="7">
    <source>
        <dbReference type="Google" id="ProtNLM"/>
    </source>
</evidence>
<dbReference type="EnsemblPlants" id="KRH75653">
    <property type="protein sequence ID" value="KRH75653"/>
    <property type="gene ID" value="GLYMA_01G099200"/>
</dbReference>
<keyword evidence="1" id="KW-0677">Repeat</keyword>
<dbReference type="RefSeq" id="XP_006573307.1">
    <property type="nucleotide sequence ID" value="XM_006573244.4"/>
</dbReference>
<dbReference type="GeneID" id="102659807"/>
<dbReference type="Pfam" id="PF01535">
    <property type="entry name" value="PPR"/>
    <property type="match status" value="4"/>
</dbReference>
<dbReference type="InterPro" id="IPR046960">
    <property type="entry name" value="PPR_At4g14850-like_plant"/>
</dbReference>
<dbReference type="Gramene" id="KRH75653">
    <property type="protein sequence ID" value="KRH75653"/>
    <property type="gene ID" value="GLYMA_01G099200"/>
</dbReference>
<dbReference type="PROSITE" id="PS51375">
    <property type="entry name" value="PPR"/>
    <property type="match status" value="1"/>
</dbReference>
<dbReference type="PaxDb" id="3847-GLYMA01G24455.1"/>
<dbReference type="NCBIfam" id="TIGR00756">
    <property type="entry name" value="PPR"/>
    <property type="match status" value="2"/>
</dbReference>
<evidence type="ECO:0000256" key="3">
    <source>
        <dbReference type="SAM" id="MobiDB-lite"/>
    </source>
</evidence>
<evidence type="ECO:0000256" key="1">
    <source>
        <dbReference type="ARBA" id="ARBA00022737"/>
    </source>
</evidence>
<evidence type="ECO:0000313" key="6">
    <source>
        <dbReference type="Proteomes" id="UP000008827"/>
    </source>
</evidence>
<dbReference type="OMA" id="VKACTRI"/>
<dbReference type="EMBL" id="CM000834">
    <property type="protein sequence ID" value="KRH75653.1"/>
    <property type="molecule type" value="Genomic_DNA"/>
</dbReference>
<dbReference type="AlphaFoldDB" id="K7K2X4"/>
<keyword evidence="6" id="KW-1185">Reference proteome</keyword>
<dbReference type="InterPro" id="IPR002885">
    <property type="entry name" value="PPR_rpt"/>
</dbReference>
<reference evidence="4" key="3">
    <citation type="submission" date="2018-07" db="EMBL/GenBank/DDBJ databases">
        <title>WGS assembly of Glycine max.</title>
        <authorList>
            <person name="Schmutz J."/>
            <person name="Cannon S."/>
            <person name="Schlueter J."/>
            <person name="Ma J."/>
            <person name="Mitros T."/>
            <person name="Nelson W."/>
            <person name="Hyten D."/>
            <person name="Song Q."/>
            <person name="Thelen J."/>
            <person name="Cheng J."/>
            <person name="Xu D."/>
            <person name="Hellsten U."/>
            <person name="May G."/>
            <person name="Yu Y."/>
            <person name="Sakurai T."/>
            <person name="Umezawa T."/>
            <person name="Bhattacharyya M."/>
            <person name="Sandhu D."/>
            <person name="Valliyodan B."/>
            <person name="Lindquist E."/>
            <person name="Peto M."/>
            <person name="Grant D."/>
            <person name="Shu S."/>
            <person name="Goodstein D."/>
            <person name="Barry K."/>
            <person name="Futrell-Griggs M."/>
            <person name="Abernathy B."/>
            <person name="Du J."/>
            <person name="Tian Z."/>
            <person name="Zhu L."/>
            <person name="Gill N."/>
            <person name="Joshi T."/>
            <person name="Libault M."/>
            <person name="Sethuraman A."/>
            <person name="Zhang X."/>
            <person name="Shinozaki K."/>
            <person name="Nguyen H."/>
            <person name="Wing R."/>
            <person name="Cregan P."/>
            <person name="Specht J."/>
            <person name="Grimwood J."/>
            <person name="Rokhsar D."/>
            <person name="Stacey G."/>
            <person name="Shoemaker R."/>
            <person name="Jackson S."/>
        </authorList>
    </citation>
    <scope>NUCLEOTIDE SEQUENCE</scope>
    <source>
        <tissue evidence="4">Callus</tissue>
    </source>
</reference>